<accession>A0A9P4TMF2</accession>
<keyword evidence="5" id="KW-0520">NAD</keyword>
<evidence type="ECO:0000256" key="7">
    <source>
        <dbReference type="SAM" id="MobiDB-lite"/>
    </source>
</evidence>
<dbReference type="Gene3D" id="3.20.170.30">
    <property type="match status" value="1"/>
</dbReference>
<dbReference type="SUPFAM" id="SSF52266">
    <property type="entry name" value="SGNH hydrolase"/>
    <property type="match status" value="1"/>
</dbReference>
<dbReference type="SUPFAM" id="SSF56399">
    <property type="entry name" value="ADP-ribosylation"/>
    <property type="match status" value="1"/>
</dbReference>
<dbReference type="CDD" id="cd01833">
    <property type="entry name" value="XynB_like"/>
    <property type="match status" value="1"/>
</dbReference>
<dbReference type="GO" id="GO:0000215">
    <property type="term" value="F:tRNA 2'-phosphotransferase activity"/>
    <property type="evidence" value="ECO:0007669"/>
    <property type="project" value="UniProtKB-EC"/>
</dbReference>
<evidence type="ECO:0000256" key="3">
    <source>
        <dbReference type="ARBA" id="ARBA00012007"/>
    </source>
</evidence>
<evidence type="ECO:0000256" key="5">
    <source>
        <dbReference type="ARBA" id="ARBA00023027"/>
    </source>
</evidence>
<feature type="region of interest" description="Disordered" evidence="7">
    <location>
        <begin position="1"/>
        <end position="21"/>
    </location>
</feature>
<feature type="compositionally biased region" description="Gly residues" evidence="7">
    <location>
        <begin position="1"/>
        <end position="10"/>
    </location>
</feature>
<name>A0A9P4TMF2_CURKU</name>
<organism evidence="9 10">
    <name type="scientific">Curvularia kusanoi</name>
    <name type="common">Cochliobolus kusanoi</name>
    <dbReference type="NCBI Taxonomy" id="90978"/>
    <lineage>
        <taxon>Eukaryota</taxon>
        <taxon>Fungi</taxon>
        <taxon>Dikarya</taxon>
        <taxon>Ascomycota</taxon>
        <taxon>Pezizomycotina</taxon>
        <taxon>Dothideomycetes</taxon>
        <taxon>Pleosporomycetidae</taxon>
        <taxon>Pleosporales</taxon>
        <taxon>Pleosporineae</taxon>
        <taxon>Pleosporaceae</taxon>
        <taxon>Curvularia</taxon>
    </lineage>
</organism>
<gene>
    <name evidence="9" type="ORF">E8E13_006982</name>
</gene>
<dbReference type="EC" id="2.7.1.160" evidence="3"/>
<dbReference type="EMBL" id="SWKU01000002">
    <property type="protein sequence ID" value="KAF3009613.1"/>
    <property type="molecule type" value="Genomic_DNA"/>
</dbReference>
<evidence type="ECO:0000313" key="10">
    <source>
        <dbReference type="Proteomes" id="UP000801428"/>
    </source>
</evidence>
<comment type="similarity">
    <text evidence="2">Belongs to the KptA/TPT1 family.</text>
</comment>
<comment type="function">
    <text evidence="1">Catalyzes the last step of tRNA splicing, the transfer of the splice junction 2'-phosphate from ligated tRNA to NAD to produce ADP-ribose 1''-2'' cyclic phosphate.</text>
</comment>
<evidence type="ECO:0000256" key="1">
    <source>
        <dbReference type="ARBA" id="ARBA00003343"/>
    </source>
</evidence>
<evidence type="ECO:0000256" key="2">
    <source>
        <dbReference type="ARBA" id="ARBA00009836"/>
    </source>
</evidence>
<dbReference type="InterPro" id="IPR042081">
    <property type="entry name" value="RNA_2'-PTrans_C"/>
</dbReference>
<dbReference type="Pfam" id="PF13472">
    <property type="entry name" value="Lipase_GDSL_2"/>
    <property type="match status" value="1"/>
</dbReference>
<evidence type="ECO:0000256" key="6">
    <source>
        <dbReference type="ARBA" id="ARBA00047949"/>
    </source>
</evidence>
<dbReference type="Gene3D" id="3.40.50.1110">
    <property type="entry name" value="SGNH hydrolase"/>
    <property type="match status" value="1"/>
</dbReference>
<dbReference type="InterPro" id="IPR036514">
    <property type="entry name" value="SGNH_hydro_sf"/>
</dbReference>
<dbReference type="Gene3D" id="1.10.10.970">
    <property type="entry name" value="RNA 2'-phosphotransferase, Tpt1/KptA family, N-terminal domain"/>
    <property type="match status" value="1"/>
</dbReference>
<comment type="catalytic activity">
    <reaction evidence="6">
        <text>2'-phospho-[ligated tRNA] + NAD(+) = mature tRNA + ADP-alpha-D-ribose 1'',2''-cyclic phosphate + nicotinamide</text>
        <dbReference type="Rhea" id="RHEA:23324"/>
        <dbReference type="Rhea" id="RHEA-COMP:11106"/>
        <dbReference type="Rhea" id="RHEA-COMP:11107"/>
        <dbReference type="ChEBI" id="CHEBI:17154"/>
        <dbReference type="ChEBI" id="CHEBI:57540"/>
        <dbReference type="ChEBI" id="CHEBI:76596"/>
        <dbReference type="ChEBI" id="CHEBI:82883"/>
        <dbReference type="ChEBI" id="CHEBI:85027"/>
        <dbReference type="EC" id="2.7.1.160"/>
    </reaction>
</comment>
<dbReference type="Proteomes" id="UP000801428">
    <property type="component" value="Unassembled WGS sequence"/>
</dbReference>
<dbReference type="PANTHER" id="PTHR12684">
    <property type="entry name" value="PUTATIVE PHOSPHOTRANSFERASE"/>
    <property type="match status" value="1"/>
</dbReference>
<protein>
    <recommendedName>
        <fullName evidence="3">2'-phosphotransferase</fullName>
        <ecNumber evidence="3">2.7.1.160</ecNumber>
    </recommendedName>
</protein>
<dbReference type="InterPro" id="IPR042080">
    <property type="entry name" value="RNA_2'-PTrans_N"/>
</dbReference>
<evidence type="ECO:0000256" key="4">
    <source>
        <dbReference type="ARBA" id="ARBA00022679"/>
    </source>
</evidence>
<comment type="caution">
    <text evidence="9">The sequence shown here is derived from an EMBL/GenBank/DDBJ whole genome shotgun (WGS) entry which is preliminary data.</text>
</comment>
<dbReference type="Pfam" id="PF01885">
    <property type="entry name" value="PTS_2-RNA"/>
    <property type="match status" value="1"/>
</dbReference>
<dbReference type="InterPro" id="IPR002745">
    <property type="entry name" value="Ptrans_KptA/Tpt1"/>
</dbReference>
<dbReference type="PANTHER" id="PTHR12684:SF2">
    <property type="entry name" value="TRNA 2'-PHOSPHOTRANSFERASE 1"/>
    <property type="match status" value="1"/>
</dbReference>
<sequence>MARGGRGGGSRNPANQPREVQVSRKVSWLLRHGASSEGLKLGKGGYVGVADALNTRALKSLKITFEELKEVVAKNDKQRFSMIPASSLAEVPESAEEAPAQQADLTFGDDPADYLIRANQGHSIKVDTEGLLTPITREAGNVPAIVVHGTDERAWPLILKGGGLRRMTRNHIHFASGLPAGFKPLESSAVSEDAADAAPVISGMRMSSTVLIYVDINAALDKGVPFFVSENGVILTEGNEQGVLPYEFFSRVESRKKDGGVLMSDGKLPEGVVVDVEEWEKEMKNVGGKRGGRGVLTFTNALPHDALTPRATKSLRIMPLGDSITWGYINGGGSNGYRERLLSDLQSSGYTVDFVGTQKSGTMADKDNQGFPGYTISQIRGVVGGGLAFKPNVVLLHAGTNDLNRGNPSNEPDADAPRRLGLLLDDVLKSVPNAVVIVAKIIPSKQAGLNTNIKNFNNALAAIVSARVSKGSKVSLVDMNVLNQNSDLSDNLHPNAAGYAKMGDIWNAGIKAVADSIPAPA</sequence>
<evidence type="ECO:0000313" key="9">
    <source>
        <dbReference type="EMBL" id="KAF3009613.1"/>
    </source>
</evidence>
<evidence type="ECO:0000259" key="8">
    <source>
        <dbReference type="Pfam" id="PF13472"/>
    </source>
</evidence>
<keyword evidence="10" id="KW-1185">Reference proteome</keyword>
<dbReference type="GO" id="GO:0006388">
    <property type="term" value="P:tRNA splicing, via endonucleolytic cleavage and ligation"/>
    <property type="evidence" value="ECO:0007669"/>
    <property type="project" value="TreeGrafter"/>
</dbReference>
<proteinExistence type="inferred from homology"/>
<keyword evidence="4" id="KW-0808">Transferase</keyword>
<dbReference type="InterPro" id="IPR013830">
    <property type="entry name" value="SGNH_hydro"/>
</dbReference>
<dbReference type="OrthoDB" id="3915838at2759"/>
<dbReference type="AlphaFoldDB" id="A0A9P4TMF2"/>
<feature type="domain" description="SGNH hydrolase-type esterase" evidence="8">
    <location>
        <begin position="320"/>
        <end position="500"/>
    </location>
</feature>
<reference evidence="9" key="1">
    <citation type="submission" date="2019-04" db="EMBL/GenBank/DDBJ databases">
        <title>Sequencing of skin fungus with MAO and IRED activity.</title>
        <authorList>
            <person name="Marsaioli A.J."/>
            <person name="Bonatto J.M.C."/>
            <person name="Reis Junior O."/>
        </authorList>
    </citation>
    <scope>NUCLEOTIDE SEQUENCE</scope>
    <source>
        <strain evidence="9">30M1</strain>
    </source>
</reference>